<proteinExistence type="predicted"/>
<sequence>MTNAMTHTAETTNSAKPGHPVGENLKAMFLTKSISVHQVFHGKGSVAPRMSTLPDYFVV</sequence>
<evidence type="ECO:0000313" key="2">
    <source>
        <dbReference type="EMBL" id="JAI06664.1"/>
    </source>
</evidence>
<feature type="region of interest" description="Disordered" evidence="1">
    <location>
        <begin position="1"/>
        <end position="21"/>
    </location>
</feature>
<accession>A0A0E9XY81</accession>
<evidence type="ECO:0000256" key="1">
    <source>
        <dbReference type="SAM" id="MobiDB-lite"/>
    </source>
</evidence>
<protein>
    <submittedName>
        <fullName evidence="2">Uncharacterized protein</fullName>
    </submittedName>
</protein>
<reference evidence="2" key="1">
    <citation type="submission" date="2014-11" db="EMBL/GenBank/DDBJ databases">
        <authorList>
            <person name="Amaro Gonzalez C."/>
        </authorList>
    </citation>
    <scope>NUCLEOTIDE SEQUENCE</scope>
</reference>
<feature type="compositionally biased region" description="Polar residues" evidence="1">
    <location>
        <begin position="1"/>
        <end position="15"/>
    </location>
</feature>
<dbReference type="EMBL" id="GBXM01001914">
    <property type="protein sequence ID" value="JAI06664.1"/>
    <property type="molecule type" value="Transcribed_RNA"/>
</dbReference>
<dbReference type="AlphaFoldDB" id="A0A0E9XY81"/>
<organism evidence="2">
    <name type="scientific">Anguilla anguilla</name>
    <name type="common">European freshwater eel</name>
    <name type="synonym">Muraena anguilla</name>
    <dbReference type="NCBI Taxonomy" id="7936"/>
    <lineage>
        <taxon>Eukaryota</taxon>
        <taxon>Metazoa</taxon>
        <taxon>Chordata</taxon>
        <taxon>Craniata</taxon>
        <taxon>Vertebrata</taxon>
        <taxon>Euteleostomi</taxon>
        <taxon>Actinopterygii</taxon>
        <taxon>Neopterygii</taxon>
        <taxon>Teleostei</taxon>
        <taxon>Anguilliformes</taxon>
        <taxon>Anguillidae</taxon>
        <taxon>Anguilla</taxon>
    </lineage>
</organism>
<name>A0A0E9XY81_ANGAN</name>
<reference evidence="2" key="2">
    <citation type="journal article" date="2015" name="Fish Shellfish Immunol.">
        <title>Early steps in the European eel (Anguilla anguilla)-Vibrio vulnificus interaction in the gills: Role of the RtxA13 toxin.</title>
        <authorList>
            <person name="Callol A."/>
            <person name="Pajuelo D."/>
            <person name="Ebbesson L."/>
            <person name="Teles M."/>
            <person name="MacKenzie S."/>
            <person name="Amaro C."/>
        </authorList>
    </citation>
    <scope>NUCLEOTIDE SEQUENCE</scope>
</reference>